<feature type="compositionally biased region" description="Basic and acidic residues" evidence="1">
    <location>
        <begin position="843"/>
        <end position="873"/>
    </location>
</feature>
<gene>
    <name evidence="2" type="ORF">M23134_06079</name>
</gene>
<accession>A1ZX11</accession>
<dbReference type="EMBL" id="AAWS01000055">
    <property type="protein sequence ID" value="EAY25091.1"/>
    <property type="molecule type" value="Genomic_DNA"/>
</dbReference>
<feature type="region of interest" description="Disordered" evidence="1">
    <location>
        <begin position="536"/>
        <end position="580"/>
    </location>
</feature>
<feature type="compositionally biased region" description="Basic and acidic residues" evidence="1">
    <location>
        <begin position="949"/>
        <end position="972"/>
    </location>
</feature>
<feature type="compositionally biased region" description="Low complexity" evidence="1">
    <location>
        <begin position="543"/>
        <end position="557"/>
    </location>
</feature>
<reference evidence="2 3" key="1">
    <citation type="submission" date="2007-01" db="EMBL/GenBank/DDBJ databases">
        <authorList>
            <person name="Haygood M."/>
            <person name="Podell S."/>
            <person name="Anderson C."/>
            <person name="Hopkinson B."/>
            <person name="Roe K."/>
            <person name="Barbeau K."/>
            <person name="Gaasterland T."/>
            <person name="Ferriera S."/>
            <person name="Johnson J."/>
            <person name="Kravitz S."/>
            <person name="Beeson K."/>
            <person name="Sutton G."/>
            <person name="Rogers Y.-H."/>
            <person name="Friedman R."/>
            <person name="Frazier M."/>
            <person name="Venter J.C."/>
        </authorList>
    </citation>
    <scope>NUCLEOTIDE SEQUENCE [LARGE SCALE GENOMIC DNA]</scope>
    <source>
        <strain evidence="2 3">ATCC 23134</strain>
    </source>
</reference>
<feature type="region of interest" description="Disordered" evidence="1">
    <location>
        <begin position="837"/>
        <end position="982"/>
    </location>
</feature>
<comment type="caution">
    <text evidence="2">The sequence shown here is derived from an EMBL/GenBank/DDBJ whole genome shotgun (WGS) entry which is preliminary data.</text>
</comment>
<dbReference type="eggNOG" id="COG4942">
    <property type="taxonomic scope" value="Bacteria"/>
</dbReference>
<evidence type="ECO:0000313" key="2">
    <source>
        <dbReference type="EMBL" id="EAY25091.1"/>
    </source>
</evidence>
<protein>
    <submittedName>
        <fullName evidence="2">Uncharacterized protein</fullName>
    </submittedName>
</protein>
<feature type="compositionally biased region" description="Basic and acidic residues" evidence="1">
    <location>
        <begin position="890"/>
        <end position="942"/>
    </location>
</feature>
<sequence length="1301" mass="149952">MLFDVQFNSEKEAFRFQYTLNHLIKDRLLAITEKVLNELVPAHQLIQVKSLIIDLETVPLKHFERDLPELYERQLRESLGALLFRLKGVSYSAVDDAEISSPDAGLSKALGIFLKTGTLPWWAKNAWQAYLTRNREYTSEKLEITKIFEIVFQSTPDLLIQLIEKSQNDQQVLYRLADQIPNYQLLEVIKAISPERSTRLKRIIQDFEKISSPKFLSLVQEQVRVVVWQVIFLNWGSDEEEVIIQKILDKLLTLANQPIQQVEAFFFQLSIDKLSLNPHLASSLQQLTTTVSREKLQKEVYTSDEKIHHLLLQLLSDEEAEIVMAYAKNVQGILKHLSRQQVWENILDYLWESTHKTFNINLLSAKVLPQLTHNWEQAAKQLQITFDHQTLTLKDFSKDIIEATQNADTSERIKELLGQIVDTNQVEWFWKYGNTLTILLDATSTQVWETILDSLWELRRQTFTRQRFLKKTFPQIWKKLVPKVAIPSSIPTLQDQKMWAIPPIPVLEQLAQEIKEVKNISAQYWATALSTNELTQDVVSGKTQPTSQESTTLSSSEDFPPSDNEATSSTSSEKHDTQDIKKTEMSQALDDGKIIELIEQVLPGQSSWMSEYVKVITRVFKIEEKVAWEQIIDLLWETRQAGFERNLFLINSFATITDHITTSLNTYERWQFKKTKIQEVLSHYPEFIKADQDVVLASLYQDVNQTRKAFLQQNITTDVQEVIEKLFTKGILPAVAQVQRSLAHTTDQPVVSLEETIANLVEAAFNNQYYSLSQLLNVHILQRFIEQTSEEFVYTLVTQIIEVEPSVYISDRLALFLQNIPAFENWSFIGGRGFKGETPPYTVDDKTPSTSKDKIDDDTKSGKQVQDAKRKEESTDDTTQEVSQGQTIDGEEKRESTDSDQTIGDKEKRESTDSDQTIDDKEKRESIDSDQTIDGKEKRESTDSNQTIDGKEKRESTDSDQTIDDKEKKKGTDQNQSKSTDSSLPIIDAESIIEDIDLLIYYLRYFLIQKQLPKNIINADINIWLTALKTKYSTNFQHFALSLSSAEIDLLAKQTPEIIQWVDDVWVQTTKQKKQETDDAVEQSKAEAIEKETYERIKKEIFKSANEQRKQVVDQPMYVNNAGLIILHPYLLRLFEMLKLTETTVTETPLPQNPQKKRKKSKVGFKGDTEKERAVYILQYLATKTEEAGEHELVLNKVLCGMEITDPFISGKVLLTDEEKETCEELLEAVVQNWSILKDSPADTLRGSFFIREGRLEIKEGNWFLKIEESGVDVLLQQLPWSIGMIKLPWMPKVMNVEWLV</sequence>
<feature type="compositionally biased region" description="Polar residues" evidence="1">
    <location>
        <begin position="973"/>
        <end position="982"/>
    </location>
</feature>
<keyword evidence="3" id="KW-1185">Reference proteome</keyword>
<evidence type="ECO:0000313" key="3">
    <source>
        <dbReference type="Proteomes" id="UP000004095"/>
    </source>
</evidence>
<name>A1ZX11_MICM2</name>
<dbReference type="InterPro" id="IPR045538">
    <property type="entry name" value="CIS_TMP"/>
</dbReference>
<evidence type="ECO:0000256" key="1">
    <source>
        <dbReference type="SAM" id="MobiDB-lite"/>
    </source>
</evidence>
<dbReference type="Pfam" id="PF19268">
    <property type="entry name" value="CIS_TMP"/>
    <property type="match status" value="2"/>
</dbReference>
<dbReference type="Proteomes" id="UP000004095">
    <property type="component" value="Unassembled WGS sequence"/>
</dbReference>
<proteinExistence type="predicted"/>
<feature type="region of interest" description="Disordered" evidence="1">
    <location>
        <begin position="1146"/>
        <end position="1165"/>
    </location>
</feature>
<organism evidence="2 3">
    <name type="scientific">Microscilla marina ATCC 23134</name>
    <dbReference type="NCBI Taxonomy" id="313606"/>
    <lineage>
        <taxon>Bacteria</taxon>
        <taxon>Pseudomonadati</taxon>
        <taxon>Bacteroidota</taxon>
        <taxon>Cytophagia</taxon>
        <taxon>Cytophagales</taxon>
        <taxon>Microscillaceae</taxon>
        <taxon>Microscilla</taxon>
    </lineage>
</organism>